<dbReference type="InterPro" id="IPR010970">
    <property type="entry name" value="Cys_dSase_SufS"/>
</dbReference>
<dbReference type="GO" id="GO:0030170">
    <property type="term" value="F:pyridoxal phosphate binding"/>
    <property type="evidence" value="ECO:0007669"/>
    <property type="project" value="InterPro"/>
</dbReference>
<keyword evidence="5" id="KW-0663">Pyridoxal phosphate</keyword>
<dbReference type="OrthoDB" id="9804366at2"/>
<dbReference type="PROSITE" id="PS00595">
    <property type="entry name" value="AA_TRANSFER_CLASS_5"/>
    <property type="match status" value="1"/>
</dbReference>
<keyword evidence="4" id="KW-0808">Transferase</keyword>
<dbReference type="GO" id="GO:0006534">
    <property type="term" value="P:cysteine metabolic process"/>
    <property type="evidence" value="ECO:0007669"/>
    <property type="project" value="InterPro"/>
</dbReference>
<dbReference type="InterPro" id="IPR015421">
    <property type="entry name" value="PyrdxlP-dep_Trfase_major"/>
</dbReference>
<evidence type="ECO:0000313" key="10">
    <source>
        <dbReference type="Proteomes" id="UP000245461"/>
    </source>
</evidence>
<sequence>MSGFSVARLRAAYPILAQDIAPGVPLHYLDNGATGQMPQPVLDAIIAHETTARANVKRSVHTLAERATNAYDDARDAVAAYLKVPAREVIFTAGCTAAINLVARSHGDLLAPGDAIAVSELEHHANLVPWQMLAARRGLTLVRLPMTADGRLDRAALPRLIDKRVKLVAVTHASNVTGAITPVAEVAAIAHAAGALLLVDGAQMAPHGPLDLPALGCDFYVLSGHKLGAPNGVGVLWGRYPLLDAMAPLMGGGEMIRSVTFETSTYARPPQRFEAGTPPIAPAVGLGAACRFHAALDHDAAMAHQLALTGRLIEGLARIAGNRLRLIGPAGLDDRLPLVSFVIEGTHPHDLCQILDRRGVALRGGHHCAQVLHAVYGVAGSARASLAPFNDAGDIEACLAGIADAMKVLLS</sequence>
<comment type="caution">
    <text evidence="9">The sequence shown here is derived from an EMBL/GenBank/DDBJ whole genome shotgun (WGS) entry which is preliminary data.</text>
</comment>
<dbReference type="InterPro" id="IPR015422">
    <property type="entry name" value="PyrdxlP-dep_Trfase_small"/>
</dbReference>
<dbReference type="CDD" id="cd06453">
    <property type="entry name" value="SufS_like"/>
    <property type="match status" value="1"/>
</dbReference>
<gene>
    <name evidence="9" type="ORF">DKG74_20375</name>
</gene>
<reference evidence="9 10" key="1">
    <citation type="submission" date="2018-05" db="EMBL/GenBank/DDBJ databases">
        <title>Zavarzinia sp. HR-AS.</title>
        <authorList>
            <person name="Lee Y."/>
            <person name="Jeon C.O."/>
        </authorList>
    </citation>
    <scope>NUCLEOTIDE SEQUENCE [LARGE SCALE GENOMIC DNA]</scope>
    <source>
        <strain evidence="9 10">HR-AS</strain>
    </source>
</reference>
<evidence type="ECO:0000256" key="4">
    <source>
        <dbReference type="ARBA" id="ARBA00022679"/>
    </source>
</evidence>
<dbReference type="GO" id="GO:0031071">
    <property type="term" value="F:cysteine desulfurase activity"/>
    <property type="evidence" value="ECO:0007669"/>
    <property type="project" value="UniProtKB-EC"/>
</dbReference>
<name>A0A317DT66_9PROT</name>
<keyword evidence="10" id="KW-1185">Reference proteome</keyword>
<evidence type="ECO:0000256" key="7">
    <source>
        <dbReference type="RuleBase" id="RU004504"/>
    </source>
</evidence>
<evidence type="ECO:0000256" key="3">
    <source>
        <dbReference type="ARBA" id="ARBA00012239"/>
    </source>
</evidence>
<dbReference type="Gene3D" id="3.40.640.10">
    <property type="entry name" value="Type I PLP-dependent aspartate aminotransferase-like (Major domain)"/>
    <property type="match status" value="1"/>
</dbReference>
<protein>
    <recommendedName>
        <fullName evidence="3">cysteine desulfurase</fullName>
        <ecNumber evidence="3">2.8.1.7</ecNumber>
    </recommendedName>
</protein>
<dbReference type="PANTHER" id="PTHR43586">
    <property type="entry name" value="CYSTEINE DESULFURASE"/>
    <property type="match status" value="1"/>
</dbReference>
<dbReference type="GO" id="GO:0016829">
    <property type="term" value="F:lyase activity"/>
    <property type="evidence" value="ECO:0007669"/>
    <property type="project" value="UniProtKB-KW"/>
</dbReference>
<dbReference type="EMBL" id="QGLE01000020">
    <property type="protein sequence ID" value="PWR17878.1"/>
    <property type="molecule type" value="Genomic_DNA"/>
</dbReference>
<organism evidence="9 10">
    <name type="scientific">Zavarzinia aquatilis</name>
    <dbReference type="NCBI Taxonomy" id="2211142"/>
    <lineage>
        <taxon>Bacteria</taxon>
        <taxon>Pseudomonadati</taxon>
        <taxon>Pseudomonadota</taxon>
        <taxon>Alphaproteobacteria</taxon>
        <taxon>Rhodospirillales</taxon>
        <taxon>Zavarziniaceae</taxon>
        <taxon>Zavarzinia</taxon>
    </lineage>
</organism>
<evidence type="ECO:0000256" key="2">
    <source>
        <dbReference type="ARBA" id="ARBA00010447"/>
    </source>
</evidence>
<dbReference type="InterPro" id="IPR000192">
    <property type="entry name" value="Aminotrans_V_dom"/>
</dbReference>
<dbReference type="SUPFAM" id="SSF53383">
    <property type="entry name" value="PLP-dependent transferases"/>
    <property type="match status" value="1"/>
</dbReference>
<comment type="catalytic activity">
    <reaction evidence="6">
        <text>(sulfur carrier)-H + L-cysteine = (sulfur carrier)-SH + L-alanine</text>
        <dbReference type="Rhea" id="RHEA:43892"/>
        <dbReference type="Rhea" id="RHEA-COMP:14737"/>
        <dbReference type="Rhea" id="RHEA-COMP:14739"/>
        <dbReference type="ChEBI" id="CHEBI:29917"/>
        <dbReference type="ChEBI" id="CHEBI:35235"/>
        <dbReference type="ChEBI" id="CHEBI:57972"/>
        <dbReference type="ChEBI" id="CHEBI:64428"/>
        <dbReference type="EC" id="2.8.1.7"/>
    </reaction>
</comment>
<dbReference type="Pfam" id="PF00266">
    <property type="entry name" value="Aminotran_5"/>
    <property type="match status" value="1"/>
</dbReference>
<evidence type="ECO:0000313" key="9">
    <source>
        <dbReference type="EMBL" id="PWR17878.1"/>
    </source>
</evidence>
<evidence type="ECO:0000256" key="6">
    <source>
        <dbReference type="ARBA" id="ARBA00050776"/>
    </source>
</evidence>
<dbReference type="PANTHER" id="PTHR43586:SF8">
    <property type="entry name" value="CYSTEINE DESULFURASE 1, CHLOROPLASTIC"/>
    <property type="match status" value="1"/>
</dbReference>
<dbReference type="AlphaFoldDB" id="A0A317DT66"/>
<dbReference type="Proteomes" id="UP000245461">
    <property type="component" value="Unassembled WGS sequence"/>
</dbReference>
<dbReference type="Gene3D" id="3.90.1150.10">
    <property type="entry name" value="Aspartate Aminotransferase, domain 1"/>
    <property type="match status" value="1"/>
</dbReference>
<keyword evidence="9" id="KW-0456">Lyase</keyword>
<feature type="domain" description="Aminotransferase class V" evidence="8">
    <location>
        <begin position="27"/>
        <end position="397"/>
    </location>
</feature>
<accession>A0A317DT66</accession>
<evidence type="ECO:0000256" key="5">
    <source>
        <dbReference type="ARBA" id="ARBA00022898"/>
    </source>
</evidence>
<dbReference type="EC" id="2.8.1.7" evidence="3"/>
<evidence type="ECO:0000259" key="8">
    <source>
        <dbReference type="Pfam" id="PF00266"/>
    </source>
</evidence>
<dbReference type="InterPro" id="IPR015424">
    <property type="entry name" value="PyrdxlP-dep_Trfase"/>
</dbReference>
<proteinExistence type="inferred from homology"/>
<comment type="cofactor">
    <cofactor evidence="1 7">
        <name>pyridoxal 5'-phosphate</name>
        <dbReference type="ChEBI" id="CHEBI:597326"/>
    </cofactor>
</comment>
<evidence type="ECO:0000256" key="1">
    <source>
        <dbReference type="ARBA" id="ARBA00001933"/>
    </source>
</evidence>
<dbReference type="InterPro" id="IPR020578">
    <property type="entry name" value="Aminotrans_V_PyrdxlP_BS"/>
</dbReference>
<dbReference type="RefSeq" id="WP_109908021.1">
    <property type="nucleotide sequence ID" value="NZ_QGLE01000020.1"/>
</dbReference>
<comment type="similarity">
    <text evidence="2">Belongs to the class-V pyridoxal-phosphate-dependent aminotransferase family. Csd subfamily.</text>
</comment>